<dbReference type="AlphaFoldDB" id="A0A848LVM3"/>
<proteinExistence type="predicted"/>
<comment type="cofactor">
    <cofactor evidence="1">
        <name>Zn(2+)</name>
        <dbReference type="ChEBI" id="CHEBI:29105"/>
    </cofactor>
</comment>
<protein>
    <submittedName>
        <fullName evidence="6">Glucose dehydrogenase</fullName>
    </submittedName>
</protein>
<keyword evidence="3" id="KW-0862">Zinc</keyword>
<feature type="non-terminal residue" evidence="6">
    <location>
        <position position="1"/>
    </location>
</feature>
<keyword evidence="4" id="KW-0560">Oxidoreductase</keyword>
<dbReference type="GO" id="GO:0046872">
    <property type="term" value="F:metal ion binding"/>
    <property type="evidence" value="ECO:0007669"/>
    <property type="project" value="UniProtKB-KW"/>
</dbReference>
<evidence type="ECO:0000256" key="1">
    <source>
        <dbReference type="ARBA" id="ARBA00001947"/>
    </source>
</evidence>
<dbReference type="InterPro" id="IPR031640">
    <property type="entry name" value="Glu_dehyd_C"/>
</dbReference>
<dbReference type="Gene3D" id="3.40.50.720">
    <property type="entry name" value="NAD(P)-binding Rossmann-like Domain"/>
    <property type="match status" value="1"/>
</dbReference>
<dbReference type="RefSeq" id="WP_343073597.1">
    <property type="nucleotide sequence ID" value="NZ_JABBJJ010000380.1"/>
</dbReference>
<dbReference type="Proteomes" id="UP000518300">
    <property type="component" value="Unassembled WGS sequence"/>
</dbReference>
<keyword evidence="7" id="KW-1185">Reference proteome</keyword>
<organism evidence="6 7">
    <name type="scientific">Pyxidicoccus fallax</name>
    <dbReference type="NCBI Taxonomy" id="394095"/>
    <lineage>
        <taxon>Bacteria</taxon>
        <taxon>Pseudomonadati</taxon>
        <taxon>Myxococcota</taxon>
        <taxon>Myxococcia</taxon>
        <taxon>Myxococcales</taxon>
        <taxon>Cystobacterineae</taxon>
        <taxon>Myxococcaceae</taxon>
        <taxon>Pyxidicoccus</taxon>
    </lineage>
</organism>
<evidence type="ECO:0000313" key="7">
    <source>
        <dbReference type="Proteomes" id="UP000518300"/>
    </source>
</evidence>
<dbReference type="Pfam" id="PF16912">
    <property type="entry name" value="Glu_dehyd_C"/>
    <property type="match status" value="1"/>
</dbReference>
<gene>
    <name evidence="6" type="ORF">HG543_45495</name>
</gene>
<sequence>VGLLGAMAFLRRGYVTTMYSRSPKPNDKAAAAEALGAPYLSSKEVSLEELVRRAGAPDVVYEAAGVAKAAFDTLKALGHNGIFVFTGVPAHAEELELQGGALLKQVVLRNQVVLGTVNAADSDFDAALDDLGRFRARWPGGLERLITARHPPEAYADVVTGKKGGGGIKHVITFS</sequence>
<dbReference type="SUPFAM" id="SSF51735">
    <property type="entry name" value="NAD(P)-binding Rossmann-fold domains"/>
    <property type="match status" value="1"/>
</dbReference>
<name>A0A848LVM3_9BACT</name>
<evidence type="ECO:0000256" key="4">
    <source>
        <dbReference type="ARBA" id="ARBA00023002"/>
    </source>
</evidence>
<accession>A0A848LVM3</accession>
<feature type="domain" description="Glucose dehydrogenase C-terminal" evidence="5">
    <location>
        <begin position="1"/>
        <end position="173"/>
    </location>
</feature>
<reference evidence="6 7" key="1">
    <citation type="submission" date="2020-04" db="EMBL/GenBank/DDBJ databases">
        <title>Draft genome of Pyxidicoccus fallax type strain.</title>
        <authorList>
            <person name="Whitworth D.E."/>
        </authorList>
    </citation>
    <scope>NUCLEOTIDE SEQUENCE [LARGE SCALE GENOMIC DNA]</scope>
    <source>
        <strain evidence="6 7">DSM 14698</strain>
    </source>
</reference>
<dbReference type="EMBL" id="JABBJJ010000380">
    <property type="protein sequence ID" value="NMO22065.1"/>
    <property type="molecule type" value="Genomic_DNA"/>
</dbReference>
<evidence type="ECO:0000259" key="5">
    <source>
        <dbReference type="Pfam" id="PF16912"/>
    </source>
</evidence>
<dbReference type="GO" id="GO:0016491">
    <property type="term" value="F:oxidoreductase activity"/>
    <property type="evidence" value="ECO:0007669"/>
    <property type="project" value="UniProtKB-KW"/>
</dbReference>
<evidence type="ECO:0000256" key="3">
    <source>
        <dbReference type="ARBA" id="ARBA00022833"/>
    </source>
</evidence>
<evidence type="ECO:0000256" key="2">
    <source>
        <dbReference type="ARBA" id="ARBA00022723"/>
    </source>
</evidence>
<keyword evidence="2" id="KW-0479">Metal-binding</keyword>
<comment type="caution">
    <text evidence="6">The sequence shown here is derived from an EMBL/GenBank/DDBJ whole genome shotgun (WGS) entry which is preliminary data.</text>
</comment>
<evidence type="ECO:0000313" key="6">
    <source>
        <dbReference type="EMBL" id="NMO22065.1"/>
    </source>
</evidence>
<dbReference type="InterPro" id="IPR036291">
    <property type="entry name" value="NAD(P)-bd_dom_sf"/>
</dbReference>